<feature type="region of interest" description="Disordered" evidence="1">
    <location>
        <begin position="223"/>
        <end position="256"/>
    </location>
</feature>
<dbReference type="Gene3D" id="3.90.550.10">
    <property type="entry name" value="Spore Coat Polysaccharide Biosynthesis Protein SpsA, Chain A"/>
    <property type="match status" value="1"/>
</dbReference>
<evidence type="ECO:0000256" key="1">
    <source>
        <dbReference type="SAM" id="MobiDB-lite"/>
    </source>
</evidence>
<dbReference type="GO" id="GO:0016757">
    <property type="term" value="F:glycosyltransferase activity"/>
    <property type="evidence" value="ECO:0007669"/>
    <property type="project" value="UniProtKB-KW"/>
</dbReference>
<reference evidence="3 4" key="1">
    <citation type="submission" date="2019-02" db="EMBL/GenBank/DDBJ databases">
        <title>Deep-cultivation of Planctomycetes and their phenomic and genomic characterization uncovers novel biology.</title>
        <authorList>
            <person name="Wiegand S."/>
            <person name="Jogler M."/>
            <person name="Boedeker C."/>
            <person name="Pinto D."/>
            <person name="Vollmers J."/>
            <person name="Rivas-Marin E."/>
            <person name="Kohn T."/>
            <person name="Peeters S.H."/>
            <person name="Heuer A."/>
            <person name="Rast P."/>
            <person name="Oberbeckmann S."/>
            <person name="Bunk B."/>
            <person name="Jeske O."/>
            <person name="Meyerdierks A."/>
            <person name="Storesund J.E."/>
            <person name="Kallscheuer N."/>
            <person name="Luecker S."/>
            <person name="Lage O.M."/>
            <person name="Pohl T."/>
            <person name="Merkel B.J."/>
            <person name="Hornburger P."/>
            <person name="Mueller R.-W."/>
            <person name="Bruemmer F."/>
            <person name="Labrenz M."/>
            <person name="Spormann A.M."/>
            <person name="Op Den Camp H."/>
            <person name="Overmann J."/>
            <person name="Amann R."/>
            <person name="Jetten M.S.M."/>
            <person name="Mascher T."/>
            <person name="Medema M.H."/>
            <person name="Devos D.P."/>
            <person name="Kaster A.-K."/>
            <person name="Ovreas L."/>
            <person name="Rohde M."/>
            <person name="Galperin M.Y."/>
            <person name="Jogler C."/>
        </authorList>
    </citation>
    <scope>NUCLEOTIDE SEQUENCE [LARGE SCALE GENOMIC DNA]</scope>
    <source>
        <strain evidence="3 4">Pla100</strain>
    </source>
</reference>
<dbReference type="OrthoDB" id="8566662at2"/>
<sequence>MLISLIIPTRERCHYLAETLQSALQIDDKQLEIIVSDNASEDETFKTVQAASDSRLRYLNTGRRVSMRQNFEFSLHNSSGDYVIFIGDDDAILPQQFQFLRRLLDERRPDALSWDRPTYGWPIEGYGNRTGSVKFQRDRVYGSLERVDCIESWRRLLRCDLRDAGPKPAIYHGCIARTFLDRITGPNGECFGSSIPDIYVSYQAVLNNADALHSPHPFSINGYSPVSTGGGHHGYDSKDPRSKPGHQFGEENRQDPTQDVMGYALSVPLAFFSTLETIRSRSPIAIESPDYRAWYHFILSSARASDQETSQKLQVILNEHAEKTGTQAELVEATHTPAAVVAKFRKLTTWLEKLRALRHRKRISAEVEGRNNSLTAAITYDHVLGDDYARILDGTRTAAKCWKAAMRRCRQPRSLAQARRAA</sequence>
<dbReference type="AlphaFoldDB" id="A0A5C6ABB3"/>
<dbReference type="Pfam" id="PF00535">
    <property type="entry name" value="Glycos_transf_2"/>
    <property type="match status" value="1"/>
</dbReference>
<gene>
    <name evidence="3" type="primary">pglI_1</name>
    <name evidence="3" type="ORF">Pla100_32540</name>
</gene>
<dbReference type="InterPro" id="IPR050834">
    <property type="entry name" value="Glycosyltransf_2"/>
</dbReference>
<dbReference type="CDD" id="cd00761">
    <property type="entry name" value="Glyco_tranf_GTA_type"/>
    <property type="match status" value="1"/>
</dbReference>
<keyword evidence="3" id="KW-0328">Glycosyltransferase</keyword>
<feature type="domain" description="Glycosyltransferase 2-like" evidence="2">
    <location>
        <begin position="4"/>
        <end position="131"/>
    </location>
</feature>
<evidence type="ECO:0000259" key="2">
    <source>
        <dbReference type="Pfam" id="PF00535"/>
    </source>
</evidence>
<keyword evidence="4" id="KW-1185">Reference proteome</keyword>
<name>A0A5C6ABB3_9BACT</name>
<protein>
    <submittedName>
        <fullName evidence="3">GalNAc(5)-diNAcBac-PP-undecaprenol beta-1,3-glucosyltransferase</fullName>
        <ecNumber evidence="3">2.4.1.293</ecNumber>
    </submittedName>
</protein>
<dbReference type="RefSeq" id="WP_146578659.1">
    <property type="nucleotide sequence ID" value="NZ_SJPM01000006.1"/>
</dbReference>
<dbReference type="SUPFAM" id="SSF53448">
    <property type="entry name" value="Nucleotide-diphospho-sugar transferases"/>
    <property type="match status" value="1"/>
</dbReference>
<evidence type="ECO:0000313" key="4">
    <source>
        <dbReference type="Proteomes" id="UP000316213"/>
    </source>
</evidence>
<evidence type="ECO:0000313" key="3">
    <source>
        <dbReference type="EMBL" id="TWT95613.1"/>
    </source>
</evidence>
<dbReference type="InterPro" id="IPR029044">
    <property type="entry name" value="Nucleotide-diphossugar_trans"/>
</dbReference>
<dbReference type="InterPro" id="IPR001173">
    <property type="entry name" value="Glyco_trans_2-like"/>
</dbReference>
<dbReference type="EC" id="2.4.1.293" evidence="3"/>
<keyword evidence="3" id="KW-0808">Transferase</keyword>
<dbReference type="EMBL" id="SJPM01000006">
    <property type="protein sequence ID" value="TWT95613.1"/>
    <property type="molecule type" value="Genomic_DNA"/>
</dbReference>
<comment type="caution">
    <text evidence="3">The sequence shown here is derived from an EMBL/GenBank/DDBJ whole genome shotgun (WGS) entry which is preliminary data.</text>
</comment>
<feature type="compositionally biased region" description="Basic and acidic residues" evidence="1">
    <location>
        <begin position="233"/>
        <end position="256"/>
    </location>
</feature>
<organism evidence="3 4">
    <name type="scientific">Neorhodopirellula pilleata</name>
    <dbReference type="NCBI Taxonomy" id="2714738"/>
    <lineage>
        <taxon>Bacteria</taxon>
        <taxon>Pseudomonadati</taxon>
        <taxon>Planctomycetota</taxon>
        <taxon>Planctomycetia</taxon>
        <taxon>Pirellulales</taxon>
        <taxon>Pirellulaceae</taxon>
        <taxon>Neorhodopirellula</taxon>
    </lineage>
</organism>
<dbReference type="Proteomes" id="UP000316213">
    <property type="component" value="Unassembled WGS sequence"/>
</dbReference>
<accession>A0A5C6ABB3</accession>
<proteinExistence type="predicted"/>
<dbReference type="PANTHER" id="PTHR43685">
    <property type="entry name" value="GLYCOSYLTRANSFERASE"/>
    <property type="match status" value="1"/>
</dbReference>
<dbReference type="PANTHER" id="PTHR43685:SF11">
    <property type="entry name" value="GLYCOSYLTRANSFERASE TAGX-RELATED"/>
    <property type="match status" value="1"/>
</dbReference>